<organism evidence="2 3">
    <name type="scientific">Ensete ventricosum</name>
    <name type="common">Abyssinian banana</name>
    <name type="synonym">Musa ensete</name>
    <dbReference type="NCBI Taxonomy" id="4639"/>
    <lineage>
        <taxon>Eukaryota</taxon>
        <taxon>Viridiplantae</taxon>
        <taxon>Streptophyta</taxon>
        <taxon>Embryophyta</taxon>
        <taxon>Tracheophyta</taxon>
        <taxon>Spermatophyta</taxon>
        <taxon>Magnoliopsida</taxon>
        <taxon>Liliopsida</taxon>
        <taxon>Zingiberales</taxon>
        <taxon>Musaceae</taxon>
        <taxon>Ensete</taxon>
    </lineage>
</organism>
<proteinExistence type="predicted"/>
<feature type="region of interest" description="Disordered" evidence="1">
    <location>
        <begin position="1"/>
        <end position="48"/>
    </location>
</feature>
<gene>
    <name evidence="2" type="ORF">B296_00045594</name>
</gene>
<dbReference type="AlphaFoldDB" id="A0A426YPD8"/>
<reference evidence="2 3" key="1">
    <citation type="journal article" date="2014" name="Agronomy (Basel)">
        <title>A Draft Genome Sequence for Ensete ventricosum, the Drought-Tolerant Tree Against Hunger.</title>
        <authorList>
            <person name="Harrison J."/>
            <person name="Moore K.A."/>
            <person name="Paszkiewicz K."/>
            <person name="Jones T."/>
            <person name="Grant M."/>
            <person name="Ambacheew D."/>
            <person name="Muzemil S."/>
            <person name="Studholme D.J."/>
        </authorList>
    </citation>
    <scope>NUCLEOTIDE SEQUENCE [LARGE SCALE GENOMIC DNA]</scope>
</reference>
<dbReference type="EMBL" id="AMZH03011063">
    <property type="protein sequence ID" value="RRT53589.1"/>
    <property type="molecule type" value="Genomic_DNA"/>
</dbReference>
<accession>A0A426YPD8</accession>
<dbReference type="Proteomes" id="UP000287651">
    <property type="component" value="Unassembled WGS sequence"/>
</dbReference>
<evidence type="ECO:0000256" key="1">
    <source>
        <dbReference type="SAM" id="MobiDB-lite"/>
    </source>
</evidence>
<comment type="caution">
    <text evidence="2">The sequence shown here is derived from an EMBL/GenBank/DDBJ whole genome shotgun (WGS) entry which is preliminary data.</text>
</comment>
<sequence length="110" mass="12469">MRTLPLSGAEERDEDIDRRDRGVIGGRNHSRIHQQPTPVHSHAADSAKQRALQIINKRQRRLNIDSDEAIKSPLLAQKLESRVEILCDFCKEDAQEGIRFELEMASNPSG</sequence>
<name>A0A426YPD8_ENSVE</name>
<evidence type="ECO:0000313" key="2">
    <source>
        <dbReference type="EMBL" id="RRT53589.1"/>
    </source>
</evidence>
<protein>
    <submittedName>
        <fullName evidence="2">Uncharacterized protein</fullName>
    </submittedName>
</protein>
<evidence type="ECO:0000313" key="3">
    <source>
        <dbReference type="Proteomes" id="UP000287651"/>
    </source>
</evidence>